<feature type="transmembrane region" description="Helical" evidence="7">
    <location>
        <begin position="183"/>
        <end position="201"/>
    </location>
</feature>
<keyword evidence="4" id="KW-0813">Transport</keyword>
<dbReference type="AlphaFoldDB" id="A0A3R0UE71"/>
<evidence type="ECO:0000256" key="6">
    <source>
        <dbReference type="ARBA" id="ARBA00023136"/>
    </source>
</evidence>
<keyword evidence="3 7" id="KW-0812">Transmembrane</keyword>
<proteinExistence type="predicted"/>
<dbReference type="PIRSF" id="PIRSF006324">
    <property type="entry name" value="LeuE"/>
    <property type="match status" value="1"/>
</dbReference>
<feature type="transmembrane region" description="Helical" evidence="7">
    <location>
        <begin position="6"/>
        <end position="28"/>
    </location>
</feature>
<keyword evidence="5 7" id="KW-1133">Transmembrane helix</keyword>
<gene>
    <name evidence="8" type="ORF">EBH50_22630</name>
</gene>
<keyword evidence="4" id="KW-0029">Amino-acid transport</keyword>
<dbReference type="GO" id="GO:0005886">
    <property type="term" value="C:plasma membrane"/>
    <property type="evidence" value="ECO:0007669"/>
    <property type="project" value="UniProtKB-SubCell"/>
</dbReference>
<dbReference type="Pfam" id="PF01810">
    <property type="entry name" value="LysE"/>
    <property type="match status" value="1"/>
</dbReference>
<evidence type="ECO:0000256" key="4">
    <source>
        <dbReference type="ARBA" id="ARBA00022970"/>
    </source>
</evidence>
<accession>A0A3R0UE71</accession>
<evidence type="ECO:0000256" key="7">
    <source>
        <dbReference type="SAM" id="Phobius"/>
    </source>
</evidence>
<dbReference type="EMBL" id="RUTY01000032">
    <property type="protein sequence ID" value="MLE32655.1"/>
    <property type="molecule type" value="Genomic_DNA"/>
</dbReference>
<dbReference type="Proteomes" id="UP000885317">
    <property type="component" value="Unassembled WGS sequence"/>
</dbReference>
<keyword evidence="6 7" id="KW-0472">Membrane</keyword>
<dbReference type="GO" id="GO:0015171">
    <property type="term" value="F:amino acid transmembrane transporter activity"/>
    <property type="evidence" value="ECO:0007669"/>
    <property type="project" value="TreeGrafter"/>
</dbReference>
<keyword evidence="2" id="KW-1003">Cell membrane</keyword>
<comment type="subcellular location">
    <subcellularLocation>
        <location evidence="1">Cell membrane</location>
        <topology evidence="1">Multi-pass membrane protein</topology>
    </subcellularLocation>
</comment>
<feature type="transmembrane region" description="Helical" evidence="7">
    <location>
        <begin position="40"/>
        <end position="65"/>
    </location>
</feature>
<protein>
    <submittedName>
        <fullName evidence="8">LysE family translocator</fullName>
    </submittedName>
</protein>
<evidence type="ECO:0000256" key="5">
    <source>
        <dbReference type="ARBA" id="ARBA00022989"/>
    </source>
</evidence>
<dbReference type="PANTHER" id="PTHR30086">
    <property type="entry name" value="ARGININE EXPORTER PROTEIN ARGO"/>
    <property type="match status" value="1"/>
</dbReference>
<evidence type="ECO:0000256" key="1">
    <source>
        <dbReference type="ARBA" id="ARBA00004651"/>
    </source>
</evidence>
<organism evidence="8">
    <name type="scientific">Salmonella enterica</name>
    <name type="common">Salmonella choleraesuis</name>
    <dbReference type="NCBI Taxonomy" id="28901"/>
    <lineage>
        <taxon>Bacteria</taxon>
        <taxon>Pseudomonadati</taxon>
        <taxon>Pseudomonadota</taxon>
        <taxon>Gammaproteobacteria</taxon>
        <taxon>Enterobacterales</taxon>
        <taxon>Enterobacteriaceae</taxon>
        <taxon>Salmonella</taxon>
    </lineage>
</organism>
<feature type="transmembrane region" description="Helical" evidence="7">
    <location>
        <begin position="144"/>
        <end position="162"/>
    </location>
</feature>
<feature type="transmembrane region" description="Helical" evidence="7">
    <location>
        <begin position="71"/>
        <end position="91"/>
    </location>
</feature>
<dbReference type="InterPro" id="IPR001123">
    <property type="entry name" value="LeuE-type"/>
</dbReference>
<reference evidence="8" key="1">
    <citation type="submission" date="2018-10" db="EMBL/GenBank/DDBJ databases">
        <authorList>
            <consortium name="PulseNet: The National Subtyping Network for Foodborne Disease Surveillance"/>
            <person name="Tarr C.L."/>
            <person name="Trees E."/>
            <person name="Katz L.S."/>
            <person name="Carleton-Romer H.A."/>
            <person name="Stroika S."/>
            <person name="Kucerova Z."/>
            <person name="Roache K.F."/>
            <person name="Sabol A.L."/>
            <person name="Besser J."/>
            <person name="Gerner-Smidt P."/>
        </authorList>
    </citation>
    <scope>NUCLEOTIDE SEQUENCE [LARGE SCALE GENOMIC DNA]</scope>
    <source>
        <strain evidence="8">PNUSAS056479</strain>
    </source>
</reference>
<evidence type="ECO:0000313" key="8">
    <source>
        <dbReference type="EMBL" id="MLE32655.1"/>
    </source>
</evidence>
<feature type="transmembrane region" description="Helical" evidence="7">
    <location>
        <begin position="117"/>
        <end position="138"/>
    </location>
</feature>
<evidence type="ECO:0000256" key="3">
    <source>
        <dbReference type="ARBA" id="ARBA00022692"/>
    </source>
</evidence>
<evidence type="ECO:0000256" key="2">
    <source>
        <dbReference type="ARBA" id="ARBA00022475"/>
    </source>
</evidence>
<comment type="caution">
    <text evidence="8">The sequence shown here is derived from an EMBL/GenBank/DDBJ whole genome shotgun (WGS) entry which is preliminary data.</text>
</comment>
<sequence length="203" mass="22099">MLFTTWLLFLVTSAGMSLVPGPNCLLVLTHGAMHGTRKALVTIIGGLTGFVLLIGLCMFGIGALLQASEKWLIVLRVAGGLYLAFLGYKLWRSPPITNDAGPHIAVANLRQMFRQGFFSAATNPKALLFFTAVIPQFIAPGRSLFLQFVAIALTYAFTEFWAEYACAIAANRIRPWLVRAGRRFNRVCGGVFMAVGAAMQIRG</sequence>
<dbReference type="PANTHER" id="PTHR30086:SF20">
    <property type="entry name" value="ARGININE EXPORTER PROTEIN ARGO-RELATED"/>
    <property type="match status" value="1"/>
</dbReference>
<name>A0A3R0UE71_SALER</name>